<evidence type="ECO:0000256" key="1">
    <source>
        <dbReference type="SAM" id="MobiDB-lite"/>
    </source>
</evidence>
<dbReference type="AlphaFoldDB" id="A0A6C0E1M8"/>
<dbReference type="EMBL" id="MN739717">
    <property type="protein sequence ID" value="QHT22648.1"/>
    <property type="molecule type" value="Genomic_DNA"/>
</dbReference>
<feature type="region of interest" description="Disordered" evidence="1">
    <location>
        <begin position="324"/>
        <end position="348"/>
    </location>
</feature>
<proteinExistence type="predicted"/>
<feature type="region of interest" description="Disordered" evidence="1">
    <location>
        <begin position="187"/>
        <end position="279"/>
    </location>
</feature>
<sequence length="348" mass="39997">MNKMLTTIESVINDAVNNYISVISKNYNINEKELNDLWYNNKSDDIKSVASKTSTSSKAKSTKKSDVTCIYKYIKGKQEGQLCGKNAKADSNYCTKHLKFETEGQKEKKNIIPKEEVVNVNKIEKCIRFNKDINKWWHQETKLIFKSNLDKVVVGIYKNDNIEKLNDDDCHLCEKYGFKYSRNELDEPVKKSAEETPKKSVEPVNKSSEETPKKSVEPVKKSSEETPKKSVEPVKKSSEETPKKSVEPVKKSAEAHKKLFETPKKTVETLKTPQAPKKIEPKKKISEQILETNFYAKNVEDVIGDMLDEVDGDDEDDADTLEDEVLEEDNENFDFDEEEEEILEEDDE</sequence>
<protein>
    <submittedName>
        <fullName evidence="2">Uncharacterized protein</fullName>
    </submittedName>
</protein>
<name>A0A6C0E1M8_9ZZZZ</name>
<evidence type="ECO:0000313" key="2">
    <source>
        <dbReference type="EMBL" id="QHT22648.1"/>
    </source>
</evidence>
<organism evidence="2">
    <name type="scientific">viral metagenome</name>
    <dbReference type="NCBI Taxonomy" id="1070528"/>
    <lineage>
        <taxon>unclassified sequences</taxon>
        <taxon>metagenomes</taxon>
        <taxon>organismal metagenomes</taxon>
    </lineage>
</organism>
<feature type="compositionally biased region" description="Basic and acidic residues" evidence="1">
    <location>
        <begin position="187"/>
        <end position="268"/>
    </location>
</feature>
<accession>A0A6C0E1M8</accession>
<reference evidence="2" key="1">
    <citation type="journal article" date="2020" name="Nature">
        <title>Giant virus diversity and host interactions through global metagenomics.</title>
        <authorList>
            <person name="Schulz F."/>
            <person name="Roux S."/>
            <person name="Paez-Espino D."/>
            <person name="Jungbluth S."/>
            <person name="Walsh D.A."/>
            <person name="Denef V.J."/>
            <person name="McMahon K.D."/>
            <person name="Konstantinidis K.T."/>
            <person name="Eloe-Fadrosh E.A."/>
            <person name="Kyrpides N.C."/>
            <person name="Woyke T."/>
        </authorList>
    </citation>
    <scope>NUCLEOTIDE SEQUENCE</scope>
    <source>
        <strain evidence="2">GVMAG-M-3300023179-111</strain>
    </source>
</reference>